<dbReference type="PaxDb" id="6239-Y71A12B.23"/>
<dbReference type="WormBase" id="Y71A12B.23">
    <property type="protein sequence ID" value="CE45249"/>
    <property type="gene ID" value="WBGene00195227"/>
</dbReference>
<evidence type="ECO:0000313" key="2">
    <source>
        <dbReference type="Proteomes" id="UP000001940"/>
    </source>
</evidence>
<dbReference type="AlphaFoldDB" id="E0R7K9"/>
<dbReference type="KEGG" id="cel:CELE_Y71A12B.23"/>
<evidence type="ECO:0000313" key="3">
    <source>
        <dbReference type="WormBase" id="Y71A12B.23"/>
    </source>
</evidence>
<keyword evidence="2" id="KW-1185">Reference proteome</keyword>
<dbReference type="GeneID" id="13182890"/>
<organism evidence="1 2">
    <name type="scientific">Caenorhabditis elegans</name>
    <dbReference type="NCBI Taxonomy" id="6239"/>
    <lineage>
        <taxon>Eukaryota</taxon>
        <taxon>Metazoa</taxon>
        <taxon>Ecdysozoa</taxon>
        <taxon>Nematoda</taxon>
        <taxon>Chromadorea</taxon>
        <taxon>Rhabditida</taxon>
        <taxon>Rhabditina</taxon>
        <taxon>Rhabditomorpha</taxon>
        <taxon>Rhabditoidea</taxon>
        <taxon>Rhabditidae</taxon>
        <taxon>Peloderinae</taxon>
        <taxon>Caenorhabditis</taxon>
    </lineage>
</organism>
<dbReference type="AGR" id="WB:WBGene00195227"/>
<dbReference type="RefSeq" id="NP_001252258.1">
    <property type="nucleotide sequence ID" value="NM_001265329.1"/>
</dbReference>
<dbReference type="Bgee" id="WBGene00195227">
    <property type="expression patterns" value="Expressed in adult organism and 1 other cell type or tissue"/>
</dbReference>
<proteinExistence type="predicted"/>
<dbReference type="HOGENOM" id="CLU_2456813_0_0_1"/>
<gene>
    <name evidence="1" type="ORF">CELE_Y71A12B.23</name>
    <name evidence="1 3" type="ORF">Y71A12B.23</name>
</gene>
<evidence type="ECO:0000313" key="1">
    <source>
        <dbReference type="EMBL" id="CBW48330.1"/>
    </source>
</evidence>
<dbReference type="CTD" id="13182890"/>
<dbReference type="InParanoid" id="E0R7K9"/>
<sequence length="89" mass="9780">MRTKNAPKKQDNTDNGQKFVISKTDFSNQLAELAPKMSFTPGAKNALQTAAEGLMEDMFRSAGLVAAANGKIKVEMVHLEVIKKHFMNV</sequence>
<dbReference type="Proteomes" id="UP000001940">
    <property type="component" value="Chromosome I"/>
</dbReference>
<protein>
    <submittedName>
        <fullName evidence="1">Histone H2A/H2B/H3 domain-containing protein</fullName>
    </submittedName>
</protein>
<dbReference type="SMR" id="E0R7K9"/>
<reference evidence="1 2" key="1">
    <citation type="journal article" date="1998" name="Science">
        <title>Genome sequence of the nematode C. elegans: a platform for investigating biology.</title>
        <authorList>
            <consortium name="The C. elegans sequencing consortium"/>
            <person name="Sulson J.E."/>
            <person name="Waterston R."/>
        </authorList>
    </citation>
    <scope>NUCLEOTIDE SEQUENCE [LARGE SCALE GENOMIC DNA]</scope>
    <source>
        <strain evidence="1 2">Bristol N2</strain>
    </source>
</reference>
<dbReference type="EMBL" id="BX284601">
    <property type="protein sequence ID" value="CBW48330.1"/>
    <property type="molecule type" value="Genomic_DNA"/>
</dbReference>
<accession>E0R7K9</accession>
<name>E0R7K9_CAEEL</name>